<dbReference type="Pfam" id="PF07998">
    <property type="entry name" value="Peptidase_M54"/>
    <property type="match status" value="1"/>
</dbReference>
<dbReference type="GO" id="GO:0046872">
    <property type="term" value="F:metal ion binding"/>
    <property type="evidence" value="ECO:0007669"/>
    <property type="project" value="UniProtKB-KW"/>
</dbReference>
<dbReference type="PANTHER" id="PTHR15910">
    <property type="entry name" value="ARCHAEMETZINCIN"/>
    <property type="match status" value="1"/>
</dbReference>
<dbReference type="AlphaFoldDB" id="A0A9D4KB62"/>
<feature type="compositionally biased region" description="Polar residues" evidence="7">
    <location>
        <begin position="1"/>
        <end position="13"/>
    </location>
</feature>
<proteinExistence type="predicted"/>
<accession>A0A9D4KB62</accession>
<protein>
    <recommendedName>
        <fullName evidence="10">Archaemetzincin-2</fullName>
    </recommendedName>
</protein>
<sequence>MPRQPRTSANKVKNVSKKENTSFQGNKGNDDQHIPWAEGFKLPSEKQCVDAIGFPGEIPKEFSPEKDVFHPIPKPSNIDDWLAQYNEGGQTYKQFMSECPWLSTRKRKYMSNTFISGGRTMRDKYPGGKIYVVPVGDFSDNSLFHNLLKYTEDFLGLPVLPLAKIEIELEGDAVFWVEEPLAGSSGRRISERKKRHQLSSRHTSKHLQVCVDSNLMQLRKLLPSDAICLIGLTEFDLFGEESDLFVAGMAAGNHRVAIFSLYRYDPCLNFSIEHWFDVTKSKSMPEVDRKRVILQRGCKLLVHEICHLLGLDHCIFFDCCMNGSGHLTEDFRQSMHLCPVDLHKLQTLVGFNIIERYKNLHQFYALHGFKEEVNWTQRRINKLCG</sequence>
<keyword evidence="2" id="KW-0645">Protease</keyword>
<dbReference type="PANTHER" id="PTHR15910:SF1">
    <property type="entry name" value="ARCHAEMETZINCIN-2"/>
    <property type="match status" value="1"/>
</dbReference>
<comment type="caution">
    <text evidence="8">The sequence shown here is derived from an EMBL/GenBank/DDBJ whole genome shotgun (WGS) entry which is preliminary data.</text>
</comment>
<gene>
    <name evidence="8" type="ORF">DPMN_109639</name>
</gene>
<dbReference type="GO" id="GO:0008237">
    <property type="term" value="F:metallopeptidase activity"/>
    <property type="evidence" value="ECO:0007669"/>
    <property type="project" value="UniProtKB-KW"/>
</dbReference>
<dbReference type="Proteomes" id="UP000828390">
    <property type="component" value="Unassembled WGS sequence"/>
</dbReference>
<evidence type="ECO:0000256" key="3">
    <source>
        <dbReference type="ARBA" id="ARBA00022723"/>
    </source>
</evidence>
<evidence type="ECO:0000313" key="8">
    <source>
        <dbReference type="EMBL" id="KAH3836269.1"/>
    </source>
</evidence>
<dbReference type="InterPro" id="IPR024079">
    <property type="entry name" value="MetalloPept_cat_dom_sf"/>
</dbReference>
<comment type="cofactor">
    <cofactor evidence="1">
        <name>Zn(2+)</name>
        <dbReference type="ChEBI" id="CHEBI:29105"/>
    </cofactor>
</comment>
<name>A0A9D4KB62_DREPO</name>
<keyword evidence="5" id="KW-0862">Zinc</keyword>
<evidence type="ECO:0000256" key="5">
    <source>
        <dbReference type="ARBA" id="ARBA00022833"/>
    </source>
</evidence>
<dbReference type="EMBL" id="JAIWYP010000004">
    <property type="protein sequence ID" value="KAH3836269.1"/>
    <property type="molecule type" value="Genomic_DNA"/>
</dbReference>
<keyword evidence="3" id="KW-0479">Metal-binding</keyword>
<reference evidence="8" key="2">
    <citation type="submission" date="2020-11" db="EMBL/GenBank/DDBJ databases">
        <authorList>
            <person name="McCartney M.A."/>
            <person name="Auch B."/>
            <person name="Kono T."/>
            <person name="Mallez S."/>
            <person name="Becker A."/>
            <person name="Gohl D.M."/>
            <person name="Silverstein K.A.T."/>
            <person name="Koren S."/>
            <person name="Bechman K.B."/>
            <person name="Herman A."/>
            <person name="Abrahante J.E."/>
            <person name="Garbe J."/>
        </authorList>
    </citation>
    <scope>NUCLEOTIDE SEQUENCE</scope>
    <source>
        <strain evidence="8">Duluth1</strain>
        <tissue evidence="8">Whole animal</tissue>
    </source>
</reference>
<organism evidence="8 9">
    <name type="scientific">Dreissena polymorpha</name>
    <name type="common">Zebra mussel</name>
    <name type="synonym">Mytilus polymorpha</name>
    <dbReference type="NCBI Taxonomy" id="45954"/>
    <lineage>
        <taxon>Eukaryota</taxon>
        <taxon>Metazoa</taxon>
        <taxon>Spiralia</taxon>
        <taxon>Lophotrochozoa</taxon>
        <taxon>Mollusca</taxon>
        <taxon>Bivalvia</taxon>
        <taxon>Autobranchia</taxon>
        <taxon>Heteroconchia</taxon>
        <taxon>Euheterodonta</taxon>
        <taxon>Imparidentia</taxon>
        <taxon>Neoheterodontei</taxon>
        <taxon>Myida</taxon>
        <taxon>Dreissenoidea</taxon>
        <taxon>Dreissenidae</taxon>
        <taxon>Dreissena</taxon>
    </lineage>
</organism>
<evidence type="ECO:0000256" key="4">
    <source>
        <dbReference type="ARBA" id="ARBA00022801"/>
    </source>
</evidence>
<reference evidence="8" key="1">
    <citation type="journal article" date="2019" name="bioRxiv">
        <title>The Genome of the Zebra Mussel, Dreissena polymorpha: A Resource for Invasive Species Research.</title>
        <authorList>
            <person name="McCartney M.A."/>
            <person name="Auch B."/>
            <person name="Kono T."/>
            <person name="Mallez S."/>
            <person name="Zhang Y."/>
            <person name="Obille A."/>
            <person name="Becker A."/>
            <person name="Abrahante J.E."/>
            <person name="Garbe J."/>
            <person name="Badalamenti J.P."/>
            <person name="Herman A."/>
            <person name="Mangelson H."/>
            <person name="Liachko I."/>
            <person name="Sullivan S."/>
            <person name="Sone E.D."/>
            <person name="Koren S."/>
            <person name="Silverstein K.A.T."/>
            <person name="Beckman K.B."/>
            <person name="Gohl D.M."/>
        </authorList>
    </citation>
    <scope>NUCLEOTIDE SEQUENCE</scope>
    <source>
        <strain evidence="8">Duluth1</strain>
        <tissue evidence="8">Whole animal</tissue>
    </source>
</reference>
<evidence type="ECO:0000256" key="2">
    <source>
        <dbReference type="ARBA" id="ARBA00022670"/>
    </source>
</evidence>
<dbReference type="CDD" id="cd11375">
    <property type="entry name" value="Peptidase_M54"/>
    <property type="match status" value="1"/>
</dbReference>
<evidence type="ECO:0000256" key="7">
    <source>
        <dbReference type="SAM" id="MobiDB-lite"/>
    </source>
</evidence>
<evidence type="ECO:0008006" key="10">
    <source>
        <dbReference type="Google" id="ProtNLM"/>
    </source>
</evidence>
<dbReference type="InterPro" id="IPR012962">
    <property type="entry name" value="Pept_M54_archaemetzincn"/>
</dbReference>
<keyword evidence="6" id="KW-0482">Metalloprotease</keyword>
<evidence type="ECO:0000256" key="1">
    <source>
        <dbReference type="ARBA" id="ARBA00001947"/>
    </source>
</evidence>
<feature type="region of interest" description="Disordered" evidence="7">
    <location>
        <begin position="1"/>
        <end position="32"/>
    </location>
</feature>
<keyword evidence="4" id="KW-0378">Hydrolase</keyword>
<keyword evidence="9" id="KW-1185">Reference proteome</keyword>
<dbReference type="GO" id="GO:0006508">
    <property type="term" value="P:proteolysis"/>
    <property type="evidence" value="ECO:0007669"/>
    <property type="project" value="UniProtKB-KW"/>
</dbReference>
<dbReference type="OrthoDB" id="2365600at2759"/>
<dbReference type="SUPFAM" id="SSF55486">
    <property type="entry name" value="Metalloproteases ('zincins'), catalytic domain"/>
    <property type="match status" value="1"/>
</dbReference>
<dbReference type="Gene3D" id="3.40.390.10">
    <property type="entry name" value="Collagenase (Catalytic Domain)"/>
    <property type="match status" value="1"/>
</dbReference>
<evidence type="ECO:0000256" key="6">
    <source>
        <dbReference type="ARBA" id="ARBA00023049"/>
    </source>
</evidence>
<evidence type="ECO:0000313" key="9">
    <source>
        <dbReference type="Proteomes" id="UP000828390"/>
    </source>
</evidence>